<sequence length="315" mass="32461">MISTKKSFLLPGTGALFFGSILASTAYAEDILYRPMVGLPGIPAGQGTTFMQYAPAFFTVLIATAGILAVVMIVVGGIRLVVSGASESERSKGKEQIGNAIAGLVLIALSWLILNVINPNLVNVQFSVPASPAVIINGSGSSFFSGGSVSGSRSTATGGPYQTCTSCVSLSSSIPQKGVGAGCSVPVGGGGCVVDATTAQKLENMAATMQARGVAWEVTEMWPPTRAHQAACQNNGPQMATCVDAAIRSTPSATNVQTTIDAARQAGLRPHYEVSSEARRQDLIRAGISPQDVSFPKKADGTAWITGEHFSLYGS</sequence>
<evidence type="ECO:0000313" key="3">
    <source>
        <dbReference type="Proteomes" id="UP000178168"/>
    </source>
</evidence>
<organism evidence="2 3">
    <name type="scientific">Candidatus Yonathbacteria bacterium RIFOXYD1_FULL_52_36</name>
    <dbReference type="NCBI Taxonomy" id="1802730"/>
    <lineage>
        <taxon>Bacteria</taxon>
        <taxon>Candidatus Yonathiibacteriota</taxon>
    </lineage>
</organism>
<dbReference type="InterPro" id="IPR043993">
    <property type="entry name" value="T4SS_pilin"/>
</dbReference>
<keyword evidence="1" id="KW-0472">Membrane</keyword>
<comment type="caution">
    <text evidence="2">The sequence shown here is derived from an EMBL/GenBank/DDBJ whole genome shotgun (WGS) entry which is preliminary data.</text>
</comment>
<gene>
    <name evidence="2" type="ORF">A2591_00365</name>
</gene>
<proteinExistence type="predicted"/>
<dbReference type="Pfam" id="PF18895">
    <property type="entry name" value="T4SS_pilin"/>
    <property type="match status" value="1"/>
</dbReference>
<feature type="transmembrane region" description="Helical" evidence="1">
    <location>
        <begin position="97"/>
        <end position="117"/>
    </location>
</feature>
<dbReference type="EMBL" id="MHUZ01000036">
    <property type="protein sequence ID" value="OHA84699.1"/>
    <property type="molecule type" value="Genomic_DNA"/>
</dbReference>
<accession>A0A1G2SJ78</accession>
<protein>
    <submittedName>
        <fullName evidence="2">Uncharacterized protein</fullName>
    </submittedName>
</protein>
<dbReference type="Proteomes" id="UP000178168">
    <property type="component" value="Unassembled WGS sequence"/>
</dbReference>
<name>A0A1G2SJ78_9BACT</name>
<keyword evidence="1" id="KW-1133">Transmembrane helix</keyword>
<reference evidence="2 3" key="1">
    <citation type="journal article" date="2016" name="Nat. Commun.">
        <title>Thousands of microbial genomes shed light on interconnected biogeochemical processes in an aquifer system.</title>
        <authorList>
            <person name="Anantharaman K."/>
            <person name="Brown C.T."/>
            <person name="Hug L.A."/>
            <person name="Sharon I."/>
            <person name="Castelle C.J."/>
            <person name="Probst A.J."/>
            <person name="Thomas B.C."/>
            <person name="Singh A."/>
            <person name="Wilkins M.J."/>
            <person name="Karaoz U."/>
            <person name="Brodie E.L."/>
            <person name="Williams K.H."/>
            <person name="Hubbard S.S."/>
            <person name="Banfield J.F."/>
        </authorList>
    </citation>
    <scope>NUCLEOTIDE SEQUENCE [LARGE SCALE GENOMIC DNA]</scope>
</reference>
<dbReference type="STRING" id="1802730.A2591_00365"/>
<evidence type="ECO:0000313" key="2">
    <source>
        <dbReference type="EMBL" id="OHA84699.1"/>
    </source>
</evidence>
<keyword evidence="1" id="KW-0812">Transmembrane</keyword>
<feature type="transmembrane region" description="Helical" evidence="1">
    <location>
        <begin position="52"/>
        <end position="76"/>
    </location>
</feature>
<evidence type="ECO:0000256" key="1">
    <source>
        <dbReference type="SAM" id="Phobius"/>
    </source>
</evidence>
<dbReference type="AlphaFoldDB" id="A0A1G2SJ78"/>